<dbReference type="CDD" id="cd17933">
    <property type="entry name" value="DEXSc_RecD-like"/>
    <property type="match status" value="1"/>
</dbReference>
<dbReference type="GO" id="GO:0003677">
    <property type="term" value="F:DNA binding"/>
    <property type="evidence" value="ECO:0007669"/>
    <property type="project" value="UniProtKB-UniRule"/>
</dbReference>
<comment type="caution">
    <text evidence="14">The sequence shown here is derived from an EMBL/GenBank/DDBJ whole genome shotgun (WGS) entry which is preliminary data.</text>
</comment>
<evidence type="ECO:0000256" key="2">
    <source>
        <dbReference type="ARBA" id="ARBA00022741"/>
    </source>
</evidence>
<evidence type="ECO:0000256" key="7">
    <source>
        <dbReference type="ARBA" id="ARBA00022840"/>
    </source>
</evidence>
<evidence type="ECO:0000256" key="9">
    <source>
        <dbReference type="ARBA" id="ARBA00023204"/>
    </source>
</evidence>
<dbReference type="Gene3D" id="3.40.50.300">
    <property type="entry name" value="P-loop containing nucleotide triphosphate hydrolases"/>
    <property type="match status" value="3"/>
</dbReference>
<reference evidence="14 15" key="1">
    <citation type="submission" date="2015-09" db="EMBL/GenBank/DDBJ databases">
        <title>Draft Genome Sequence of Pseudoalteromonas lipolytica UCD-48B.</title>
        <authorList>
            <person name="Krusor M."/>
            <person name="Coil D.A."/>
            <person name="Lang J.M."/>
            <person name="Eisen J.A."/>
            <person name="Alexiev A."/>
        </authorList>
    </citation>
    <scope>NUCLEOTIDE SEQUENCE [LARGE SCALE GENOMIC DNA]</scope>
    <source>
        <strain evidence="14 15">UCD-48B</strain>
    </source>
</reference>
<comment type="subunit">
    <text evidence="11">Heterotrimer of RecB, RecC and RecD. All subunits contribute to DNA-binding.</text>
</comment>
<dbReference type="PATRIC" id="fig|570156.3.peg.3246"/>
<comment type="function">
    <text evidence="11">A helicase/nuclease that prepares dsDNA breaks (DSB) for recombinational DNA repair. Binds to DSBs and unwinds DNA via a highly rapid and processive ATP-dependent bidirectional helicase activity. Unwinds dsDNA until it encounters a Chi (crossover hotspot instigator) sequence from the 3' direction. Cuts ssDNA a few nucleotides 3' to the Chi site. The properties and activities of the enzyme are changed at Chi. The Chi-altered holoenzyme produces a long 3'-ssDNA overhang and facilitates RecA-binding to the ssDNA for homologous DNA recombination and repair. Holoenzyme degrades any linearized DNA that is unable to undergo homologous recombination. In the holoenzyme this subunit has ssDNA-dependent ATPase and 5'-3' helicase activity. When added to pre-assembled RecBC greatly stimulates nuclease activity and augments holoenzyme processivity. Negatively regulates the RecA-loading ability of RecBCD.</text>
</comment>
<dbReference type="NCBIfam" id="TIGR01447">
    <property type="entry name" value="recD"/>
    <property type="match status" value="1"/>
</dbReference>
<feature type="binding site" evidence="11">
    <location>
        <begin position="245"/>
        <end position="252"/>
    </location>
    <ligand>
        <name>ATP</name>
        <dbReference type="ChEBI" id="CHEBI:30616"/>
    </ligand>
</feature>
<dbReference type="Gene3D" id="1.10.10.1020">
    <property type="entry name" value="RecBCD complex, subunit RecD, N-terminal domain"/>
    <property type="match status" value="1"/>
</dbReference>
<dbReference type="AlphaFoldDB" id="A0A0P7E0H0"/>
<dbReference type="Pfam" id="PF21185">
    <property type="entry name" value="RecD_N"/>
    <property type="match status" value="1"/>
</dbReference>
<dbReference type="Pfam" id="PF13245">
    <property type="entry name" value="AAA_19"/>
    <property type="match status" value="1"/>
</dbReference>
<dbReference type="Proteomes" id="UP000050378">
    <property type="component" value="Unassembled WGS sequence"/>
</dbReference>
<gene>
    <name evidence="11" type="primary">recD</name>
    <name evidence="14" type="ORF">AOG27_10810</name>
</gene>
<dbReference type="InterPro" id="IPR027785">
    <property type="entry name" value="UvrD-like_helicase_C"/>
</dbReference>
<dbReference type="GO" id="GO:0005524">
    <property type="term" value="F:ATP binding"/>
    <property type="evidence" value="ECO:0007669"/>
    <property type="project" value="UniProtKB-UniRule"/>
</dbReference>
<feature type="domain" description="AAA+ ATPase" evidence="13">
    <location>
        <begin position="237"/>
        <end position="392"/>
    </location>
</feature>
<evidence type="ECO:0000256" key="11">
    <source>
        <dbReference type="HAMAP-Rule" id="MF_01487"/>
    </source>
</evidence>
<dbReference type="GO" id="GO:0000724">
    <property type="term" value="P:double-strand break repair via homologous recombination"/>
    <property type="evidence" value="ECO:0007669"/>
    <property type="project" value="UniProtKB-UniRule"/>
</dbReference>
<dbReference type="SMART" id="SM00382">
    <property type="entry name" value="AAA"/>
    <property type="match status" value="1"/>
</dbReference>
<name>A0A0P7E0H0_9GAMM</name>
<protein>
    <recommendedName>
        <fullName evidence="11">RecBCD enzyme subunit RecD</fullName>
        <ecNumber evidence="11">5.6.2.3</ecNumber>
    </recommendedName>
    <alternativeName>
        <fullName evidence="11">DNA 5'-3' helicase subunit RecD</fullName>
    </alternativeName>
    <alternativeName>
        <fullName evidence="11">Exonuclease V subunit RecD</fullName>
        <shortName evidence="11">ExoV subunit RecD</shortName>
    </alternativeName>
    <alternativeName>
        <fullName evidence="11">Helicase/nuclease RecBCD subunit RecD</fullName>
    </alternativeName>
</protein>
<evidence type="ECO:0000256" key="6">
    <source>
        <dbReference type="ARBA" id="ARBA00022839"/>
    </source>
</evidence>
<keyword evidence="1 11" id="KW-0540">Nuclease</keyword>
<evidence type="ECO:0000256" key="5">
    <source>
        <dbReference type="ARBA" id="ARBA00022806"/>
    </source>
</evidence>
<dbReference type="GO" id="GO:0017116">
    <property type="term" value="F:single-stranded DNA helicase activity"/>
    <property type="evidence" value="ECO:0007669"/>
    <property type="project" value="TreeGrafter"/>
</dbReference>
<dbReference type="InterPro" id="IPR050534">
    <property type="entry name" value="Coronavir_polyprotein_1ab"/>
</dbReference>
<dbReference type="InterPro" id="IPR041851">
    <property type="entry name" value="RecD_N_sf"/>
</dbReference>
<dbReference type="STRING" id="570156.AOG27_10810"/>
<dbReference type="InterPro" id="IPR003593">
    <property type="entry name" value="AAA+_ATPase"/>
</dbReference>
<dbReference type="GO" id="GO:0016887">
    <property type="term" value="F:ATP hydrolysis activity"/>
    <property type="evidence" value="ECO:0007669"/>
    <property type="project" value="RHEA"/>
</dbReference>
<dbReference type="RefSeq" id="WP_054553030.1">
    <property type="nucleotide sequence ID" value="NZ_LJTC01000006.1"/>
</dbReference>
<keyword evidence="2 11" id="KW-0547">Nucleotide-binding</keyword>
<evidence type="ECO:0000256" key="10">
    <source>
        <dbReference type="ARBA" id="ARBA00023235"/>
    </source>
</evidence>
<evidence type="ECO:0000259" key="13">
    <source>
        <dbReference type="SMART" id="SM00382"/>
    </source>
</evidence>
<keyword evidence="6 11" id="KW-0269">Exonuclease</keyword>
<evidence type="ECO:0000313" key="15">
    <source>
        <dbReference type="Proteomes" id="UP000050378"/>
    </source>
</evidence>
<dbReference type="SUPFAM" id="SSF52540">
    <property type="entry name" value="P-loop containing nucleoside triphosphate hydrolases"/>
    <property type="match status" value="1"/>
</dbReference>
<keyword evidence="7 11" id="KW-0067">ATP-binding</keyword>
<evidence type="ECO:0000256" key="4">
    <source>
        <dbReference type="ARBA" id="ARBA00022801"/>
    </source>
</evidence>
<dbReference type="InterPro" id="IPR006344">
    <property type="entry name" value="RecD"/>
</dbReference>
<comment type="miscellaneous">
    <text evidence="11">In the RecBCD complex, RecB has a slow 3'-5' helicase, an exonuclease activity and loads RecA onto ssDNA, RecD has a fast 5'-3' helicase activity, while RecC stimulates the ATPase and processivity of the RecB helicase and contributes to recognition of the Chi site.</text>
</comment>
<dbReference type="PANTHER" id="PTHR43788">
    <property type="entry name" value="DNA2/NAM7 HELICASE FAMILY MEMBER"/>
    <property type="match status" value="1"/>
</dbReference>
<comment type="catalytic activity">
    <reaction evidence="11">
        <text>ATP + H2O = ADP + phosphate + H(+)</text>
        <dbReference type="Rhea" id="RHEA:13065"/>
        <dbReference type="ChEBI" id="CHEBI:15377"/>
        <dbReference type="ChEBI" id="CHEBI:15378"/>
        <dbReference type="ChEBI" id="CHEBI:30616"/>
        <dbReference type="ChEBI" id="CHEBI:43474"/>
        <dbReference type="ChEBI" id="CHEBI:456216"/>
        <dbReference type="EC" id="5.6.2.3"/>
    </reaction>
</comment>
<dbReference type="PANTHER" id="PTHR43788:SF6">
    <property type="entry name" value="DNA HELICASE B"/>
    <property type="match status" value="1"/>
</dbReference>
<dbReference type="GO" id="GO:0043139">
    <property type="term" value="F:5'-3' DNA helicase activity"/>
    <property type="evidence" value="ECO:0007669"/>
    <property type="project" value="UniProtKB-UniRule"/>
</dbReference>
<feature type="region of interest" description="Disordered" evidence="12">
    <location>
        <begin position="1"/>
        <end position="30"/>
    </location>
</feature>
<keyword evidence="10 11" id="KW-0413">Isomerase</keyword>
<keyword evidence="4 11" id="KW-0378">Hydrolase</keyword>
<dbReference type="InterPro" id="IPR049550">
    <property type="entry name" value="RecD_N"/>
</dbReference>
<accession>A0A0P7E0H0</accession>
<dbReference type="GO" id="GO:0009338">
    <property type="term" value="C:exodeoxyribonuclease V complex"/>
    <property type="evidence" value="ECO:0007669"/>
    <property type="project" value="InterPro"/>
</dbReference>
<dbReference type="GO" id="GO:0008854">
    <property type="term" value="F:exodeoxyribonuclease V activity"/>
    <property type="evidence" value="ECO:0007669"/>
    <property type="project" value="InterPro"/>
</dbReference>
<dbReference type="Pfam" id="PF13538">
    <property type="entry name" value="UvrD_C_2"/>
    <property type="match status" value="1"/>
</dbReference>
<organism evidence="14 15">
    <name type="scientific">Pseudoalteromonas lipolytica</name>
    <dbReference type="NCBI Taxonomy" id="570156"/>
    <lineage>
        <taxon>Bacteria</taxon>
        <taxon>Pseudomonadati</taxon>
        <taxon>Pseudomonadota</taxon>
        <taxon>Gammaproteobacteria</taxon>
        <taxon>Alteromonadales</taxon>
        <taxon>Pseudoalteromonadaceae</taxon>
        <taxon>Pseudoalteromonas</taxon>
    </lineage>
</organism>
<keyword evidence="8 11" id="KW-0238">DNA-binding</keyword>
<evidence type="ECO:0000256" key="3">
    <source>
        <dbReference type="ARBA" id="ARBA00022763"/>
    </source>
</evidence>
<evidence type="ECO:0000256" key="1">
    <source>
        <dbReference type="ARBA" id="ARBA00022722"/>
    </source>
</evidence>
<dbReference type="EMBL" id="LJTC01000006">
    <property type="protein sequence ID" value="KPM83572.1"/>
    <property type="molecule type" value="Genomic_DNA"/>
</dbReference>
<dbReference type="InterPro" id="IPR027417">
    <property type="entry name" value="P-loop_NTPase"/>
</dbReference>
<keyword evidence="5 11" id="KW-0347">Helicase</keyword>
<evidence type="ECO:0000313" key="14">
    <source>
        <dbReference type="EMBL" id="KPM83572.1"/>
    </source>
</evidence>
<comment type="similarity">
    <text evidence="11">Belongs to the RecD family.</text>
</comment>
<dbReference type="CDD" id="cd18809">
    <property type="entry name" value="SF1_C_RecD"/>
    <property type="match status" value="1"/>
</dbReference>
<dbReference type="EC" id="5.6.2.3" evidence="11"/>
<evidence type="ECO:0000256" key="8">
    <source>
        <dbReference type="ARBA" id="ARBA00023125"/>
    </source>
</evidence>
<evidence type="ECO:0000256" key="12">
    <source>
        <dbReference type="SAM" id="MobiDB-lite"/>
    </source>
</evidence>
<keyword evidence="9 11" id="KW-0234">DNA repair</keyword>
<proteinExistence type="inferred from homology"/>
<sequence length="694" mass="76528">MSQLTFGFDDHEPNEPMNKQPEKPVQPAQSDSVLPAIELKTQPLLSYLLEAKRIRLVDVKLAELLTGAETVTGSQTLIENNKAAHSEVFYLILLLAAAQQSQHSCLELVNINWQNPFEIREQSFADASIAAPEVLTPFAMEFGLNEAVNKLMNAECVGDDKPLLLFANKLYFARLAEYETTLASRLHHLATKELTLDETELTSLLEVYFPRSDHTTNPSDPIKTLNWQKVACAIAATKGFSVITGGPGTGKTTTVTKLLAILQSLYASAPLTIKLVAPTGKAAARLTESILGAKQKLNMIPNNIAPLIPDSAQTIHRLLGVIPHTNKFRHNKRNPLHLDVLIIDEASMVDLSLMAKLIEALPSHARLILLGDKDQLASVDTGSILSDLCQGLELGKMPDYSSERAAQLNRVCFNNQSEIPAASSHFVLNDCIAFLQQSYRFDGSSGIGQLAQAVNTNNSGLLGYVEQTINQGGFKDLKLNYSVISKPIEQFVQQAALQYHDYLQLIQQGASVASVHKAFSHYQLLAAVREGDYGVNSLNQRIEKALAQQGLISPYQRHYVGMPIMISQNDYQLKLFNGDIGILMHDEQGQLKAMFVDEQENIRAFSPARLPAHDKVYAMTIHKSQGSEFAYTAMILPPLKQANQGINRQLVYTGITRAKTTFELVADKNVLLMAMNKSVTRASGLYDRLKHEAS</sequence>
<dbReference type="HAMAP" id="MF_01487">
    <property type="entry name" value="RecD"/>
    <property type="match status" value="1"/>
</dbReference>
<keyword evidence="3 11" id="KW-0227">DNA damage</keyword>